<dbReference type="SUPFAM" id="SSF69304">
    <property type="entry name" value="Tricorn protease N-terminal domain"/>
    <property type="match status" value="1"/>
</dbReference>
<sequence>MRRINYLQLICAIVFIFNTSCTKDNSAPEPSAPKEPTSAFTKYNNTKDSLFTVNSIVQLSDSSYAIAGGIRYDGSFDRNVLIKLNKFGKREWMSIMKNTSTPRGIEELFADVNGYVGIRTQSFGNESGRAPHMVKFSSTGEVLSEVSIDTDFVGLDIIKDNNNFVIAGRGNSDMLFRKIGMNGEKQWDQTFWNYPSACSISKLNDGNYIAIGGWFYSGNDEYLIKLNAGGKKLWSKLYKGIKVVALPDNGFLAVTGRAGVSTAPKLVRFDEHGNELWNKTLDQLWPISELKAINVMNYDMKHFICTYFDQIGNVTIMVLDANGNEVKRLTKGSVYSAAYAQRSFVTIKTLDNGIFIALAGVSNNLEFFLDFIKVSPKSIF</sequence>
<gene>
    <name evidence="1" type="ORF">GWO68_04480</name>
</gene>
<reference evidence="1 2" key="1">
    <citation type="submission" date="2020-01" db="EMBL/GenBank/DDBJ databases">
        <authorList>
            <person name="Kim M.K."/>
        </authorList>
    </citation>
    <scope>NUCLEOTIDE SEQUENCE [LARGE SCALE GENOMIC DNA]</scope>
    <source>
        <strain evidence="1 2">BT213</strain>
    </source>
</reference>
<protein>
    <submittedName>
        <fullName evidence="1">Uncharacterized protein</fullName>
    </submittedName>
</protein>
<keyword evidence="2" id="KW-1185">Reference proteome</keyword>
<dbReference type="RefSeq" id="WP_162345220.1">
    <property type="nucleotide sequence ID" value="NZ_JAAEAA010000004.1"/>
</dbReference>
<evidence type="ECO:0000313" key="2">
    <source>
        <dbReference type="Proteomes" id="UP000478546"/>
    </source>
</evidence>
<dbReference type="EMBL" id="JAAEAA010000004">
    <property type="protein sequence ID" value="NDK55168.1"/>
    <property type="molecule type" value="Genomic_DNA"/>
</dbReference>
<proteinExistence type="predicted"/>
<dbReference type="PANTHER" id="PTHR42754">
    <property type="entry name" value="ENDOGLUCANASE"/>
    <property type="match status" value="1"/>
</dbReference>
<dbReference type="AlphaFoldDB" id="A0A6B2GZB2"/>
<accession>A0A6B2GZB2</accession>
<organism evidence="1 2">
    <name type="scientific">Pontibacter fetidus</name>
    <dbReference type="NCBI Taxonomy" id="2700082"/>
    <lineage>
        <taxon>Bacteria</taxon>
        <taxon>Pseudomonadati</taxon>
        <taxon>Bacteroidota</taxon>
        <taxon>Cytophagia</taxon>
        <taxon>Cytophagales</taxon>
        <taxon>Hymenobacteraceae</taxon>
        <taxon>Pontibacter</taxon>
    </lineage>
</organism>
<dbReference type="PANTHER" id="PTHR42754:SF1">
    <property type="entry name" value="LIPOPROTEIN"/>
    <property type="match status" value="1"/>
</dbReference>
<name>A0A6B2GZB2_9BACT</name>
<comment type="caution">
    <text evidence="1">The sequence shown here is derived from an EMBL/GenBank/DDBJ whole genome shotgun (WGS) entry which is preliminary data.</text>
</comment>
<evidence type="ECO:0000313" key="1">
    <source>
        <dbReference type="EMBL" id="NDK55168.1"/>
    </source>
</evidence>
<dbReference type="Proteomes" id="UP000478546">
    <property type="component" value="Unassembled WGS sequence"/>
</dbReference>